<sequence length="166" mass="16866">MKSETTRHAVVAALAVLGLGLSQVPAQAQSWTVDGVGKASDMSKVHQLSDSHMVIMNHSEYTEIADADPSNPLHGATGPCFGATEVKPPQVTGAGRCVFTASGGDMISIEWTATGMSEQGAITGDWQLVGGTGAFDGASGGGQFSSLSDNDAGEETNTIGGEITLP</sequence>
<reference evidence="3 4" key="1">
    <citation type="submission" date="2019-10" db="EMBL/GenBank/DDBJ databases">
        <title>Cognatihalovulum marinum gen. nov. sp. nov., a new member of the family Rhodobacteraceae isolated from deep seawater of the Northwest Indian Ocean.</title>
        <authorList>
            <person name="Ruan C."/>
            <person name="Wang J."/>
            <person name="Zheng X."/>
            <person name="Song L."/>
            <person name="Zhu Y."/>
            <person name="Huang Y."/>
            <person name="Lu Z."/>
            <person name="Du W."/>
            <person name="Huang L."/>
            <person name="Dai X."/>
        </authorList>
    </citation>
    <scope>NUCLEOTIDE SEQUENCE [LARGE SCALE GENOMIC DNA]</scope>
    <source>
        <strain evidence="3 4">2CG4</strain>
    </source>
</reference>
<evidence type="ECO:0000256" key="2">
    <source>
        <dbReference type="SAM" id="SignalP"/>
    </source>
</evidence>
<keyword evidence="2" id="KW-0732">Signal</keyword>
<name>A0A6L5YXV5_9RHOB</name>
<evidence type="ECO:0000313" key="3">
    <source>
        <dbReference type="EMBL" id="MSU89038.1"/>
    </source>
</evidence>
<dbReference type="EMBL" id="WIND01000002">
    <property type="protein sequence ID" value="MSU89038.1"/>
    <property type="molecule type" value="Genomic_DNA"/>
</dbReference>
<dbReference type="Proteomes" id="UP000474957">
    <property type="component" value="Unassembled WGS sequence"/>
</dbReference>
<protein>
    <recommendedName>
        <fullName evidence="5">Aegerolysin</fullName>
    </recommendedName>
</protein>
<gene>
    <name evidence="3" type="ORF">GE300_05280</name>
</gene>
<dbReference type="RefSeq" id="WP_154445496.1">
    <property type="nucleotide sequence ID" value="NZ_WIND01000002.1"/>
</dbReference>
<feature type="region of interest" description="Disordered" evidence="1">
    <location>
        <begin position="140"/>
        <end position="166"/>
    </location>
</feature>
<accession>A0A6L5YXV5</accession>
<evidence type="ECO:0008006" key="5">
    <source>
        <dbReference type="Google" id="ProtNLM"/>
    </source>
</evidence>
<dbReference type="AlphaFoldDB" id="A0A6L5YXV5"/>
<keyword evidence="4" id="KW-1185">Reference proteome</keyword>
<organism evidence="3 4">
    <name type="scientific">Halovulum marinum</name>
    <dbReference type="NCBI Taxonomy" id="2662447"/>
    <lineage>
        <taxon>Bacteria</taxon>
        <taxon>Pseudomonadati</taxon>
        <taxon>Pseudomonadota</taxon>
        <taxon>Alphaproteobacteria</taxon>
        <taxon>Rhodobacterales</taxon>
        <taxon>Paracoccaceae</taxon>
        <taxon>Halovulum</taxon>
    </lineage>
</organism>
<proteinExistence type="predicted"/>
<evidence type="ECO:0000313" key="4">
    <source>
        <dbReference type="Proteomes" id="UP000474957"/>
    </source>
</evidence>
<feature type="signal peptide" evidence="2">
    <location>
        <begin position="1"/>
        <end position="28"/>
    </location>
</feature>
<comment type="caution">
    <text evidence="3">The sequence shown here is derived from an EMBL/GenBank/DDBJ whole genome shotgun (WGS) entry which is preliminary data.</text>
</comment>
<feature type="chain" id="PRO_5027043479" description="Aegerolysin" evidence="2">
    <location>
        <begin position="29"/>
        <end position="166"/>
    </location>
</feature>
<evidence type="ECO:0000256" key="1">
    <source>
        <dbReference type="SAM" id="MobiDB-lite"/>
    </source>
</evidence>